<dbReference type="EMBL" id="BAAAQM010000027">
    <property type="protein sequence ID" value="GAA1980098.1"/>
    <property type="molecule type" value="Genomic_DNA"/>
</dbReference>
<dbReference type="RefSeq" id="WP_344659207.1">
    <property type="nucleotide sequence ID" value="NZ_BAAAQM010000027.1"/>
</dbReference>
<dbReference type="Gene3D" id="3.30.1200.10">
    <property type="entry name" value="YggU-like"/>
    <property type="match status" value="1"/>
</dbReference>
<dbReference type="InterPro" id="IPR036591">
    <property type="entry name" value="YggU-like_sf"/>
</dbReference>
<dbReference type="HAMAP" id="MF_00634">
    <property type="entry name" value="UPF0235"/>
    <property type="match status" value="1"/>
</dbReference>
<dbReference type="Proteomes" id="UP001499854">
    <property type="component" value="Unassembled WGS sequence"/>
</dbReference>
<evidence type="ECO:0000313" key="3">
    <source>
        <dbReference type="EMBL" id="GAA1980098.1"/>
    </source>
</evidence>
<dbReference type="InterPro" id="IPR003746">
    <property type="entry name" value="DUF167"/>
</dbReference>
<comment type="similarity">
    <text evidence="1 2">Belongs to the UPF0235 family.</text>
</comment>
<dbReference type="SUPFAM" id="SSF69786">
    <property type="entry name" value="YggU-like"/>
    <property type="match status" value="1"/>
</dbReference>
<comment type="caution">
    <text evidence="3">The sequence shown here is derived from an EMBL/GenBank/DDBJ whole genome shotgun (WGS) entry which is preliminary data.</text>
</comment>
<sequence>MEEVRIPIRVKPGSSRNRVGGRHGEGALIVAVTAKAVEGAATEAALRAVADALGIPRRSVVLITGATSRDKVIGVSTETPAALREVVAGLLG</sequence>
<organism evidence="3 4">
    <name type="scientific">Catenulispora subtropica</name>
    <dbReference type="NCBI Taxonomy" id="450798"/>
    <lineage>
        <taxon>Bacteria</taxon>
        <taxon>Bacillati</taxon>
        <taxon>Actinomycetota</taxon>
        <taxon>Actinomycetes</taxon>
        <taxon>Catenulisporales</taxon>
        <taxon>Catenulisporaceae</taxon>
        <taxon>Catenulispora</taxon>
    </lineage>
</organism>
<gene>
    <name evidence="3" type="ORF">GCM10009838_46530</name>
</gene>
<keyword evidence="4" id="KW-1185">Reference proteome</keyword>
<dbReference type="NCBIfam" id="TIGR00251">
    <property type="entry name" value="DUF167 family protein"/>
    <property type="match status" value="1"/>
</dbReference>
<accession>A0ABN2S4G7</accession>
<evidence type="ECO:0000256" key="2">
    <source>
        <dbReference type="HAMAP-Rule" id="MF_00634"/>
    </source>
</evidence>
<evidence type="ECO:0000313" key="4">
    <source>
        <dbReference type="Proteomes" id="UP001499854"/>
    </source>
</evidence>
<dbReference type="Pfam" id="PF02594">
    <property type="entry name" value="DUF167"/>
    <property type="match status" value="1"/>
</dbReference>
<proteinExistence type="inferred from homology"/>
<dbReference type="PANTHER" id="PTHR13420">
    <property type="entry name" value="UPF0235 PROTEIN C15ORF40"/>
    <property type="match status" value="1"/>
</dbReference>
<reference evidence="3 4" key="1">
    <citation type="journal article" date="2019" name="Int. J. Syst. Evol. Microbiol.">
        <title>The Global Catalogue of Microorganisms (GCM) 10K type strain sequencing project: providing services to taxonomists for standard genome sequencing and annotation.</title>
        <authorList>
            <consortium name="The Broad Institute Genomics Platform"/>
            <consortium name="The Broad Institute Genome Sequencing Center for Infectious Disease"/>
            <person name="Wu L."/>
            <person name="Ma J."/>
        </authorList>
    </citation>
    <scope>NUCLEOTIDE SEQUENCE [LARGE SCALE GENOMIC DNA]</scope>
    <source>
        <strain evidence="3 4">JCM 16013</strain>
    </source>
</reference>
<dbReference type="SMART" id="SM01152">
    <property type="entry name" value="DUF167"/>
    <property type="match status" value="1"/>
</dbReference>
<dbReference type="PANTHER" id="PTHR13420:SF7">
    <property type="entry name" value="UPF0235 PROTEIN C15ORF40"/>
    <property type="match status" value="1"/>
</dbReference>
<name>A0ABN2S4G7_9ACTN</name>
<evidence type="ECO:0000256" key="1">
    <source>
        <dbReference type="ARBA" id="ARBA00010364"/>
    </source>
</evidence>
<protein>
    <recommendedName>
        <fullName evidence="2">UPF0235 protein GCM10009838_46530</fullName>
    </recommendedName>
</protein>